<evidence type="ECO:0000256" key="5">
    <source>
        <dbReference type="ARBA" id="ARBA00022725"/>
    </source>
</evidence>
<feature type="transmembrane region" description="Helical" evidence="10">
    <location>
        <begin position="66"/>
        <end position="85"/>
    </location>
</feature>
<dbReference type="PANTHER" id="PTHR21137">
    <property type="entry name" value="ODORANT RECEPTOR"/>
    <property type="match status" value="1"/>
</dbReference>
<dbReference type="PANTHER" id="PTHR21137:SF3">
    <property type="entry name" value="ODORANT RECEPTOR 30A-RELATED"/>
    <property type="match status" value="1"/>
</dbReference>
<dbReference type="GeneID" id="115888881"/>
<dbReference type="InParanoid" id="A0A6J2YKR8"/>
<dbReference type="KEGG" id="soy:115888881"/>
<evidence type="ECO:0000256" key="7">
    <source>
        <dbReference type="ARBA" id="ARBA00023136"/>
    </source>
</evidence>
<comment type="caution">
    <text evidence="10">Lacks conserved residue(s) required for the propagation of feature annotation.</text>
</comment>
<feature type="transmembrane region" description="Helical" evidence="10">
    <location>
        <begin position="126"/>
        <end position="148"/>
    </location>
</feature>
<name>A0A6J2YKR8_SITOR</name>
<evidence type="ECO:0000256" key="1">
    <source>
        <dbReference type="ARBA" id="ARBA00004651"/>
    </source>
</evidence>
<keyword evidence="4 10" id="KW-0812">Transmembrane</keyword>
<keyword evidence="9 10" id="KW-0807">Transducer</keyword>
<evidence type="ECO:0000256" key="10">
    <source>
        <dbReference type="RuleBase" id="RU351113"/>
    </source>
</evidence>
<dbReference type="Pfam" id="PF02949">
    <property type="entry name" value="7tm_6"/>
    <property type="match status" value="1"/>
</dbReference>
<comment type="similarity">
    <text evidence="10">Belongs to the insect chemoreceptor superfamily. Heteromeric odorant receptor channel (TC 1.A.69) family.</text>
</comment>
<evidence type="ECO:0000313" key="11">
    <source>
        <dbReference type="Proteomes" id="UP000504635"/>
    </source>
</evidence>
<reference evidence="12" key="1">
    <citation type="submission" date="2025-08" db="UniProtKB">
        <authorList>
            <consortium name="RefSeq"/>
        </authorList>
    </citation>
    <scope>IDENTIFICATION</scope>
    <source>
        <tissue evidence="12">Gonads</tissue>
    </source>
</reference>
<dbReference type="GO" id="GO:0005886">
    <property type="term" value="C:plasma membrane"/>
    <property type="evidence" value="ECO:0007669"/>
    <property type="project" value="UniProtKB-SubCell"/>
</dbReference>
<keyword evidence="11" id="KW-1185">Reference proteome</keyword>
<evidence type="ECO:0000256" key="3">
    <source>
        <dbReference type="ARBA" id="ARBA00022606"/>
    </source>
</evidence>
<dbReference type="RefSeq" id="XP_030764608.1">
    <property type="nucleotide sequence ID" value="XM_030908748.1"/>
</dbReference>
<dbReference type="GO" id="GO:0007165">
    <property type="term" value="P:signal transduction"/>
    <property type="evidence" value="ECO:0007669"/>
    <property type="project" value="UniProtKB-KW"/>
</dbReference>
<evidence type="ECO:0000256" key="9">
    <source>
        <dbReference type="ARBA" id="ARBA00023224"/>
    </source>
</evidence>
<protein>
    <recommendedName>
        <fullName evidence="10">Odorant receptor</fullName>
    </recommendedName>
</protein>
<proteinExistence type="inferred from homology"/>
<keyword evidence="2" id="KW-1003">Cell membrane</keyword>
<dbReference type="FunCoup" id="A0A6J2YKR8">
    <property type="interactions" value="35"/>
</dbReference>
<dbReference type="OrthoDB" id="8117390at2759"/>
<dbReference type="Proteomes" id="UP000504635">
    <property type="component" value="Unplaced"/>
</dbReference>
<evidence type="ECO:0000256" key="2">
    <source>
        <dbReference type="ARBA" id="ARBA00022475"/>
    </source>
</evidence>
<evidence type="ECO:0000256" key="6">
    <source>
        <dbReference type="ARBA" id="ARBA00022989"/>
    </source>
</evidence>
<accession>A0A6J2YKR8</accession>
<keyword evidence="7 10" id="KW-0472">Membrane</keyword>
<feature type="transmembrane region" description="Helical" evidence="10">
    <location>
        <begin position="188"/>
        <end position="213"/>
    </location>
</feature>
<evidence type="ECO:0000256" key="8">
    <source>
        <dbReference type="ARBA" id="ARBA00023170"/>
    </source>
</evidence>
<keyword evidence="3 10" id="KW-0716">Sensory transduction</keyword>
<keyword evidence="5 10" id="KW-0552">Olfaction</keyword>
<comment type="subcellular location">
    <subcellularLocation>
        <location evidence="1 10">Cell membrane</location>
        <topology evidence="1 10">Multi-pass membrane protein</topology>
    </subcellularLocation>
</comment>
<dbReference type="AlphaFoldDB" id="A0A6J2YKR8"/>
<organism evidence="11 12">
    <name type="scientific">Sitophilus oryzae</name>
    <name type="common">Rice weevil</name>
    <name type="synonym">Curculio oryzae</name>
    <dbReference type="NCBI Taxonomy" id="7048"/>
    <lineage>
        <taxon>Eukaryota</taxon>
        <taxon>Metazoa</taxon>
        <taxon>Ecdysozoa</taxon>
        <taxon>Arthropoda</taxon>
        <taxon>Hexapoda</taxon>
        <taxon>Insecta</taxon>
        <taxon>Pterygota</taxon>
        <taxon>Neoptera</taxon>
        <taxon>Endopterygota</taxon>
        <taxon>Coleoptera</taxon>
        <taxon>Polyphaga</taxon>
        <taxon>Cucujiformia</taxon>
        <taxon>Curculionidae</taxon>
        <taxon>Dryophthorinae</taxon>
        <taxon>Sitophilus</taxon>
    </lineage>
</organism>
<feature type="transmembrane region" description="Helical" evidence="10">
    <location>
        <begin position="291"/>
        <end position="311"/>
    </location>
</feature>
<sequence length="388" mass="45095">MSLASIPKICMLMWGIWPPEFIKNPSLRTWYLIYKYILVVYVSILAGSLISEWIRLIIFHKSAERISSSGSLVVTIILLSIKMLIYQKNKIPQRFAKFVEVETDIEDSNDPEVQKIYYTVLRYDRYLNIGVIIATTLAVSSFAIIDIIKLWEIGVEAWNFDEASFMYELYFPFDKKKYMIVVVAFNLYTIYMGGVLNVVCLLLIYTLIVFSALQLRILRVRLRKFHTFVGKYGKDISETLYYFIVKHQKSIEFVETLNQSVKYVMLIEFLLNSANVASVLFYIITVKSTDFFYAICLLALQLLQVFVIAWISNEVKLESLKVADAVYDSPWYEQDEKIKKLLHIILLRGQKPLTFTIGPFKPMVAETAIMTIQAAYSYATLMMKTYNK</sequence>
<evidence type="ECO:0000256" key="4">
    <source>
        <dbReference type="ARBA" id="ARBA00022692"/>
    </source>
</evidence>
<dbReference type="GO" id="GO:0005549">
    <property type="term" value="F:odorant binding"/>
    <property type="evidence" value="ECO:0007669"/>
    <property type="project" value="InterPro"/>
</dbReference>
<keyword evidence="8 10" id="KW-0675">Receptor</keyword>
<feature type="transmembrane region" description="Helical" evidence="10">
    <location>
        <begin position="263"/>
        <end position="285"/>
    </location>
</feature>
<keyword evidence="6 10" id="KW-1133">Transmembrane helix</keyword>
<gene>
    <name evidence="12" type="primary">LOC115888881</name>
</gene>
<evidence type="ECO:0000313" key="12">
    <source>
        <dbReference type="RefSeq" id="XP_030764608.1"/>
    </source>
</evidence>
<dbReference type="InterPro" id="IPR004117">
    <property type="entry name" value="7tm6_olfct_rcpt"/>
</dbReference>
<feature type="transmembrane region" description="Helical" evidence="10">
    <location>
        <begin position="33"/>
        <end position="54"/>
    </location>
</feature>
<dbReference type="GO" id="GO:0004984">
    <property type="term" value="F:olfactory receptor activity"/>
    <property type="evidence" value="ECO:0007669"/>
    <property type="project" value="InterPro"/>
</dbReference>